<accession>A0ABT5R246</accession>
<evidence type="ECO:0000256" key="1">
    <source>
        <dbReference type="SAM" id="MobiDB-lite"/>
    </source>
</evidence>
<reference evidence="3" key="1">
    <citation type="submission" date="2021-12" db="EMBL/GenBank/DDBJ databases">
        <title>Enterovibrio ZSDZ35 sp. nov. and Enterovibrio ZSDZ42 sp. nov., isolated from coastal seawater in Qingdao.</title>
        <authorList>
            <person name="Zhang P."/>
        </authorList>
    </citation>
    <scope>NUCLEOTIDE SEQUENCE</scope>
    <source>
        <strain evidence="3">ZSDZ42</strain>
    </source>
</reference>
<keyword evidence="3" id="KW-0969">Cilium</keyword>
<dbReference type="InterPro" id="IPR052563">
    <property type="entry name" value="FliK"/>
</dbReference>
<feature type="compositionally biased region" description="Low complexity" evidence="1">
    <location>
        <begin position="385"/>
        <end position="401"/>
    </location>
</feature>
<dbReference type="Gene3D" id="3.30.750.140">
    <property type="match status" value="1"/>
</dbReference>
<dbReference type="InterPro" id="IPR021136">
    <property type="entry name" value="Flagellar_hook_control-like_C"/>
</dbReference>
<keyword evidence="3" id="KW-0282">Flagellum</keyword>
<dbReference type="EMBL" id="JAJUBC010000010">
    <property type="protein sequence ID" value="MDD1793572.1"/>
    <property type="molecule type" value="Genomic_DNA"/>
</dbReference>
<dbReference type="Proteomes" id="UP001149400">
    <property type="component" value="Unassembled WGS sequence"/>
</dbReference>
<organism evidence="3 4">
    <name type="scientific">Enterovibrio gelatinilyticus</name>
    <dbReference type="NCBI Taxonomy" id="2899819"/>
    <lineage>
        <taxon>Bacteria</taxon>
        <taxon>Pseudomonadati</taxon>
        <taxon>Pseudomonadota</taxon>
        <taxon>Gammaproteobacteria</taxon>
        <taxon>Vibrionales</taxon>
        <taxon>Vibrionaceae</taxon>
        <taxon>Enterovibrio</taxon>
    </lineage>
</organism>
<feature type="region of interest" description="Disordered" evidence="1">
    <location>
        <begin position="1"/>
        <end position="84"/>
    </location>
</feature>
<feature type="compositionally biased region" description="Polar residues" evidence="1">
    <location>
        <begin position="71"/>
        <end position="81"/>
    </location>
</feature>
<dbReference type="InterPro" id="IPR038610">
    <property type="entry name" value="FliK-like_C_sf"/>
</dbReference>
<name>A0ABT5R246_9GAMM</name>
<keyword evidence="4" id="KW-1185">Reference proteome</keyword>
<protein>
    <submittedName>
        <fullName evidence="3">Flagellar hook-length control protein FliK</fullName>
    </submittedName>
</protein>
<dbReference type="PANTHER" id="PTHR37533">
    <property type="entry name" value="FLAGELLAR HOOK-LENGTH CONTROL PROTEIN"/>
    <property type="match status" value="1"/>
</dbReference>
<dbReference type="CDD" id="cd17470">
    <property type="entry name" value="T3SS_Flik_C"/>
    <property type="match status" value="1"/>
</dbReference>
<feature type="compositionally biased region" description="Polar residues" evidence="1">
    <location>
        <begin position="404"/>
        <end position="413"/>
    </location>
</feature>
<dbReference type="Pfam" id="PF02120">
    <property type="entry name" value="Flg_hook"/>
    <property type="match status" value="1"/>
</dbReference>
<feature type="region of interest" description="Disordered" evidence="1">
    <location>
        <begin position="385"/>
        <end position="433"/>
    </location>
</feature>
<feature type="domain" description="Flagellar hook-length control protein-like C-terminal" evidence="2">
    <location>
        <begin position="315"/>
        <end position="394"/>
    </location>
</feature>
<feature type="compositionally biased region" description="Polar residues" evidence="1">
    <location>
        <begin position="19"/>
        <end position="63"/>
    </location>
</feature>
<dbReference type="PANTHER" id="PTHR37533:SF2">
    <property type="entry name" value="FLAGELLAR HOOK-LENGTH CONTROL PROTEIN"/>
    <property type="match status" value="1"/>
</dbReference>
<evidence type="ECO:0000313" key="3">
    <source>
        <dbReference type="EMBL" id="MDD1793572.1"/>
    </source>
</evidence>
<sequence>MQISLSAPKGPSAAVAAGTTISANNSSTSPHSGVESSQPSFTEQANAASNNDVSHQGASQKPNANHAVENGESTEQSQETQAAKDELTDALEVAFPQLSSEVHEQISQWMLSLQQGDMSPADLMAKLQQQLTASGVVLPAPLMSALEGVFNQVARGELSLSQLADALPLVSRTLRQTTLDGFAKQFLEQAASQGSTQSSSSTQSTHVNANALNGLQGANAQHDAPALHVDVKPEFTLRQAASMPEFMLSINDVAPERMLMSGLQSLQANVRAPAQNLVATSSTTAPTAQQLSASVDITQPEWGRELVDQLRARLRFNSQDNVQLAHVRLDPPELGKLDITLRMEGDKLSVHIAAAHPQLREALSAHADRLRFDIEQSQLQLADVSVSSGLQQDQGQSQSEQGDNRTVMSNHIGESSLSLSSDRGGLSRYESVV</sequence>
<dbReference type="RefSeq" id="WP_274164425.1">
    <property type="nucleotide sequence ID" value="NZ_JAJUBC010000010.1"/>
</dbReference>
<evidence type="ECO:0000313" key="4">
    <source>
        <dbReference type="Proteomes" id="UP001149400"/>
    </source>
</evidence>
<keyword evidence="3" id="KW-0966">Cell projection</keyword>
<comment type="caution">
    <text evidence="3">The sequence shown here is derived from an EMBL/GenBank/DDBJ whole genome shotgun (WGS) entry which is preliminary data.</text>
</comment>
<evidence type="ECO:0000259" key="2">
    <source>
        <dbReference type="Pfam" id="PF02120"/>
    </source>
</evidence>
<proteinExistence type="predicted"/>
<feature type="compositionally biased region" description="Low complexity" evidence="1">
    <location>
        <begin position="415"/>
        <end position="433"/>
    </location>
</feature>
<gene>
    <name evidence="3" type="ORF">LRP50_10575</name>
</gene>